<comment type="caution">
    <text evidence="5">The sequence shown here is derived from an EMBL/GenBank/DDBJ whole genome shotgun (WGS) entry which is preliminary data.</text>
</comment>
<dbReference type="InterPro" id="IPR042099">
    <property type="entry name" value="ANL_N_sf"/>
</dbReference>
<dbReference type="SUPFAM" id="SSF54637">
    <property type="entry name" value="Thioesterase/thiol ester dehydrase-isomerase"/>
    <property type="match status" value="1"/>
</dbReference>
<dbReference type="InterPro" id="IPR029069">
    <property type="entry name" value="HotDog_dom_sf"/>
</dbReference>
<protein>
    <submittedName>
        <fullName evidence="5">AMP-binding enzyme</fullName>
    </submittedName>
</protein>
<evidence type="ECO:0000259" key="2">
    <source>
        <dbReference type="Pfam" id="PF00501"/>
    </source>
</evidence>
<evidence type="ECO:0000259" key="4">
    <source>
        <dbReference type="Pfam" id="PF22818"/>
    </source>
</evidence>
<organism evidence="5 6">
    <name type="scientific">Cricetibacter osteomyelitidis</name>
    <dbReference type="NCBI Taxonomy" id="1521931"/>
    <lineage>
        <taxon>Bacteria</taxon>
        <taxon>Pseudomonadati</taxon>
        <taxon>Pseudomonadota</taxon>
        <taxon>Gammaproteobacteria</taxon>
        <taxon>Pasteurellales</taxon>
        <taxon>Pasteurellaceae</taxon>
        <taxon>Cricetibacter</taxon>
    </lineage>
</organism>
<dbReference type="Gene3D" id="3.40.50.12780">
    <property type="entry name" value="N-terminal domain of ligase-like"/>
    <property type="match status" value="1"/>
</dbReference>
<dbReference type="RefSeq" id="WP_131976980.1">
    <property type="nucleotide sequence ID" value="NZ_SLYB01000013.1"/>
</dbReference>
<dbReference type="GO" id="GO:0006631">
    <property type="term" value="P:fatty acid metabolic process"/>
    <property type="evidence" value="ECO:0007669"/>
    <property type="project" value="TreeGrafter"/>
</dbReference>
<keyword evidence="6" id="KW-1185">Reference proteome</keyword>
<evidence type="ECO:0000313" key="6">
    <source>
        <dbReference type="Proteomes" id="UP000295763"/>
    </source>
</evidence>
<dbReference type="Pfam" id="PF22818">
    <property type="entry name" value="ApeI-like"/>
    <property type="match status" value="1"/>
</dbReference>
<dbReference type="Pfam" id="PF00501">
    <property type="entry name" value="AMP-binding"/>
    <property type="match status" value="1"/>
</dbReference>
<dbReference type="InterPro" id="IPR000873">
    <property type="entry name" value="AMP-dep_synth/lig_dom"/>
</dbReference>
<reference evidence="5 6" key="1">
    <citation type="submission" date="2019-03" db="EMBL/GenBank/DDBJ databases">
        <title>Genomic Encyclopedia of Type Strains, Phase IV (KMG-IV): sequencing the most valuable type-strain genomes for metagenomic binning, comparative biology and taxonomic classification.</title>
        <authorList>
            <person name="Goeker M."/>
        </authorList>
    </citation>
    <scope>NUCLEOTIDE SEQUENCE [LARGE SCALE GENOMIC DNA]</scope>
    <source>
        <strain evidence="5 6">DSM 28404</strain>
    </source>
</reference>
<dbReference type="AlphaFoldDB" id="A0A4R2T1B6"/>
<dbReference type="GO" id="GO:0031956">
    <property type="term" value="F:medium-chain fatty acid-CoA ligase activity"/>
    <property type="evidence" value="ECO:0007669"/>
    <property type="project" value="TreeGrafter"/>
</dbReference>
<name>A0A4R2T1B6_9PAST</name>
<dbReference type="EMBL" id="SLYB01000013">
    <property type="protein sequence ID" value="TCP94896.1"/>
    <property type="molecule type" value="Genomic_DNA"/>
</dbReference>
<dbReference type="Pfam" id="PF13193">
    <property type="entry name" value="AMP-binding_C"/>
    <property type="match status" value="1"/>
</dbReference>
<evidence type="ECO:0000259" key="3">
    <source>
        <dbReference type="Pfam" id="PF13193"/>
    </source>
</evidence>
<gene>
    <name evidence="5" type="ORF">EDC44_11342</name>
</gene>
<dbReference type="OrthoDB" id="9787658at2"/>
<dbReference type="InterPro" id="IPR045851">
    <property type="entry name" value="AMP-bd_C_sf"/>
</dbReference>
<evidence type="ECO:0000256" key="1">
    <source>
        <dbReference type="ARBA" id="ARBA00006432"/>
    </source>
</evidence>
<dbReference type="Gene3D" id="3.30.300.30">
    <property type="match status" value="1"/>
</dbReference>
<dbReference type="SUPFAM" id="SSF56801">
    <property type="entry name" value="Acetyl-CoA synthetase-like"/>
    <property type="match status" value="1"/>
</dbReference>
<dbReference type="Gene3D" id="3.10.129.10">
    <property type="entry name" value="Hotdog Thioesterase"/>
    <property type="match status" value="1"/>
</dbReference>
<feature type="domain" description="AMP-dependent synthetase/ligase" evidence="2">
    <location>
        <begin position="123"/>
        <end position="298"/>
    </location>
</feature>
<feature type="domain" description="AMP-binding enzyme C-terminal" evidence="3">
    <location>
        <begin position="354"/>
        <end position="434"/>
    </location>
</feature>
<feature type="domain" description="ApeI dehydratase-like" evidence="4">
    <location>
        <begin position="466"/>
        <end position="557"/>
    </location>
</feature>
<dbReference type="Proteomes" id="UP000295763">
    <property type="component" value="Unassembled WGS sequence"/>
</dbReference>
<dbReference type="PANTHER" id="PTHR43201:SF8">
    <property type="entry name" value="ACYL-COA SYNTHETASE FAMILY MEMBER 3"/>
    <property type="match status" value="1"/>
</dbReference>
<accession>A0A4R2T1B6</accession>
<dbReference type="InterPro" id="IPR025110">
    <property type="entry name" value="AMP-bd_C"/>
</dbReference>
<evidence type="ECO:0000313" key="5">
    <source>
        <dbReference type="EMBL" id="TCP94896.1"/>
    </source>
</evidence>
<dbReference type="InterPro" id="IPR054545">
    <property type="entry name" value="ApeI-like"/>
</dbReference>
<comment type="similarity">
    <text evidence="1">Belongs to the ATP-dependent AMP-binding enzyme family.</text>
</comment>
<dbReference type="PANTHER" id="PTHR43201">
    <property type="entry name" value="ACYL-COA SYNTHETASE"/>
    <property type="match status" value="1"/>
</dbReference>
<proteinExistence type="inferred from homology"/>
<sequence>MNAFSPFDLSQFSYYVQAEKRCENAPHFAAETLALAAHLPPKAKVVLWFRESQYFIQALIAAWKTQAEIFVLPDLSDSNLQWANAQDYCLTDDGNLILSIPVYSLTEQARHPVNLLPAQTVDSTQAISPDAVLWLKTSGSSGTPKLIKKTLWQFQAEAEMLKNHFKISIDDLILNTVSQQHLYGLTFCIMLPLFSYAAICSEQWIFPEMLIEQTLQSDRKVTWIASPMLLNHFAEHHKWSVFQDKVCRIFSAGGKLPETTAELFAQHGLAIDEIYGSTETGVIATRKGQLEWQAMPSVQFRHNENQLNVMSNWIAQPESLNDVLEFKDENRFVLQGRQDRIMKLADKRISLDLVEDKLNQSDWVKECYCFKHPEQPRLIALTVLTQDGIRFLQEKGRKTLINALSAELKQQLGNLATPRFWRFITALPRNTQGKIIKAEALALFEHKLKEPAWQPVQSVTSRDLKQSQEQQFIGTIPLDLRYFTGHFADFPLVPGVVQLQWAIQLAESLGLPPHIKGVENLKYQQFIRPDNDITVNLRWDACKGKLNFSVTKQDNEQTLTCASGRIVYQVAE</sequence>